<feature type="domain" description="ATP-grasp" evidence="2">
    <location>
        <begin position="139"/>
        <end position="339"/>
    </location>
</feature>
<comment type="caution">
    <text evidence="3">The sequence shown here is derived from an EMBL/GenBank/DDBJ whole genome shotgun (WGS) entry which is preliminary data.</text>
</comment>
<reference evidence="3" key="2">
    <citation type="submission" date="2021-04" db="EMBL/GenBank/DDBJ databases">
        <authorList>
            <person name="Gilroy R."/>
        </authorList>
    </citation>
    <scope>NUCLEOTIDE SEQUENCE</scope>
    <source>
        <strain evidence="3">ChiHejej3B27-3195</strain>
    </source>
</reference>
<dbReference type="Gene3D" id="3.30.470.20">
    <property type="entry name" value="ATP-grasp fold, B domain"/>
    <property type="match status" value="1"/>
</dbReference>
<evidence type="ECO:0000256" key="1">
    <source>
        <dbReference type="PROSITE-ProRule" id="PRU00409"/>
    </source>
</evidence>
<dbReference type="Pfam" id="PF02786">
    <property type="entry name" value="CPSase_L_D2"/>
    <property type="match status" value="1"/>
</dbReference>
<name>A0A9D1UVB4_9MICC</name>
<evidence type="ECO:0000313" key="3">
    <source>
        <dbReference type="EMBL" id="HIX01041.1"/>
    </source>
</evidence>
<dbReference type="AlphaFoldDB" id="A0A9D1UVB4"/>
<keyword evidence="1" id="KW-0547">Nucleotide-binding</keyword>
<dbReference type="SUPFAM" id="SSF56059">
    <property type="entry name" value="Glutathione synthetase ATP-binding domain-like"/>
    <property type="match status" value="1"/>
</dbReference>
<proteinExistence type="predicted"/>
<reference evidence="3" key="1">
    <citation type="journal article" date="2021" name="PeerJ">
        <title>Extensive microbial diversity within the chicken gut microbiome revealed by metagenomics and culture.</title>
        <authorList>
            <person name="Gilroy R."/>
            <person name="Ravi A."/>
            <person name="Getino M."/>
            <person name="Pursley I."/>
            <person name="Horton D.L."/>
            <person name="Alikhan N.F."/>
            <person name="Baker D."/>
            <person name="Gharbi K."/>
            <person name="Hall N."/>
            <person name="Watson M."/>
            <person name="Adriaenssens E.M."/>
            <person name="Foster-Nyarko E."/>
            <person name="Jarju S."/>
            <person name="Secka A."/>
            <person name="Antonio M."/>
            <person name="Oren A."/>
            <person name="Chaudhuri R.R."/>
            <person name="La Ragione R."/>
            <person name="Hildebrand F."/>
            <person name="Pallen M.J."/>
        </authorList>
    </citation>
    <scope>NUCLEOTIDE SEQUENCE</scope>
    <source>
        <strain evidence="3">ChiHejej3B27-3195</strain>
    </source>
</reference>
<accession>A0A9D1UVB4</accession>
<dbReference type="GO" id="GO:0046872">
    <property type="term" value="F:metal ion binding"/>
    <property type="evidence" value="ECO:0007669"/>
    <property type="project" value="InterPro"/>
</dbReference>
<dbReference type="EMBL" id="DXGD01000484">
    <property type="protein sequence ID" value="HIX01041.1"/>
    <property type="molecule type" value="Genomic_DNA"/>
</dbReference>
<gene>
    <name evidence="3" type="ORF">H9871_12970</name>
</gene>
<dbReference type="Proteomes" id="UP000824151">
    <property type="component" value="Unassembled WGS sequence"/>
</dbReference>
<dbReference type="GO" id="GO:0005524">
    <property type="term" value="F:ATP binding"/>
    <property type="evidence" value="ECO:0007669"/>
    <property type="project" value="UniProtKB-UniRule"/>
</dbReference>
<dbReference type="InterPro" id="IPR011761">
    <property type="entry name" value="ATP-grasp"/>
</dbReference>
<sequence length="426" mass="47882">MSADPGDSFAAEPYERLGFAPVIVGGDTGAYAAARAFHEAYGVSSFVISKYQMWMIKHSAIIHHLPVENGTVPEHLAQALEAEPLQRLRANGVRILLLGAIDSTVQAIIALRESLGEDFVVPYVDQATFDAGTIKDNFAALAERLGVDQPVTRVVDFSGRWEEQVPVDLTYPVWAKPADVTAWYWTEFAGKQKVHRVETPEELEQLLGAVSDAGYTKTFVIQEEVPGDDENMRILTCYCDQDSRVRFASWGETVVEDHSPNALGNPSVILTGKNSEAVDQAQKILSALGWVGYANFDLKYDPRDGRTKFFELNPRLGRSSHYVTGAGNNPAEYYVRDWIDGELTSQPGERVEDQDEVVYTVLPGWLAARYAGEPQRRAHLRRVLRRHGTKNPFFYREDRGVRRRALLRAAQLSTVRKFFRYYPPVR</sequence>
<organism evidence="3 4">
    <name type="scientific">Candidatus Nesterenkonia stercoripullorum</name>
    <dbReference type="NCBI Taxonomy" id="2838701"/>
    <lineage>
        <taxon>Bacteria</taxon>
        <taxon>Bacillati</taxon>
        <taxon>Actinomycetota</taxon>
        <taxon>Actinomycetes</taxon>
        <taxon>Micrococcales</taxon>
        <taxon>Micrococcaceae</taxon>
        <taxon>Nesterenkonia</taxon>
    </lineage>
</organism>
<keyword evidence="1" id="KW-0067">ATP-binding</keyword>
<dbReference type="InterPro" id="IPR005479">
    <property type="entry name" value="CPAse_ATP-bd"/>
</dbReference>
<dbReference type="PROSITE" id="PS50975">
    <property type="entry name" value="ATP_GRASP"/>
    <property type="match status" value="1"/>
</dbReference>
<evidence type="ECO:0000313" key="4">
    <source>
        <dbReference type="Proteomes" id="UP000824151"/>
    </source>
</evidence>
<evidence type="ECO:0000259" key="2">
    <source>
        <dbReference type="PROSITE" id="PS50975"/>
    </source>
</evidence>
<protein>
    <recommendedName>
        <fullName evidence="2">ATP-grasp domain-containing protein</fullName>
    </recommendedName>
</protein>